<comment type="cofactor">
    <cofactor evidence="10">
        <name>Mg(2+)</name>
        <dbReference type="ChEBI" id="CHEBI:18420"/>
    </cofactor>
    <text evidence="10">Binds 2 Mg(2+) ions per subunit.</text>
</comment>
<evidence type="ECO:0000256" key="1">
    <source>
        <dbReference type="ARBA" id="ARBA00022490"/>
    </source>
</evidence>
<dbReference type="InterPro" id="IPR037514">
    <property type="entry name" value="Rib-P_diPkinase_arc"/>
</dbReference>
<dbReference type="EMBL" id="JXOJ01000001">
    <property type="protein sequence ID" value="KLK88965.1"/>
    <property type="molecule type" value="Genomic_DNA"/>
</dbReference>
<evidence type="ECO:0000256" key="6">
    <source>
        <dbReference type="ARBA" id="ARBA00022777"/>
    </source>
</evidence>
<dbReference type="GO" id="GO:0005737">
    <property type="term" value="C:cytoplasm"/>
    <property type="evidence" value="ECO:0007669"/>
    <property type="project" value="UniProtKB-SubCell"/>
</dbReference>
<accession>A0A0H1R190</accession>
<keyword evidence="2 10" id="KW-0808">Transferase</keyword>
<feature type="binding site" evidence="10">
    <location>
        <position position="158"/>
    </location>
    <ligand>
        <name>Mg(2+)</name>
        <dbReference type="ChEBI" id="CHEBI:18420"/>
        <label>2</label>
    </ligand>
</feature>
<organism evidence="13 14">
    <name type="scientific">Methanoculleus sediminis</name>
    <dbReference type="NCBI Taxonomy" id="1550566"/>
    <lineage>
        <taxon>Archaea</taxon>
        <taxon>Methanobacteriati</taxon>
        <taxon>Methanobacteriota</taxon>
        <taxon>Stenosarchaea group</taxon>
        <taxon>Methanomicrobia</taxon>
        <taxon>Methanomicrobiales</taxon>
        <taxon>Methanomicrobiaceae</taxon>
        <taxon>Methanoculleus</taxon>
    </lineage>
</organism>
<gene>
    <name evidence="10" type="primary">prs</name>
    <name evidence="13" type="ORF">SZ63_00400</name>
</gene>
<comment type="pathway">
    <text evidence="10">Metabolic intermediate biosynthesis; 5-phospho-alpha-D-ribose 1-diphosphate biosynthesis; 5-phospho-alpha-D-ribose 1-diphosphate from D-ribose 5-phosphate (route I): step 1/1.</text>
</comment>
<dbReference type="AlphaFoldDB" id="A0A0H1R190"/>
<comment type="catalytic activity">
    <reaction evidence="9 10">
        <text>D-ribose 5-phosphate + ATP = 5-phospho-alpha-D-ribose 1-diphosphate + AMP + H(+)</text>
        <dbReference type="Rhea" id="RHEA:15609"/>
        <dbReference type="ChEBI" id="CHEBI:15378"/>
        <dbReference type="ChEBI" id="CHEBI:30616"/>
        <dbReference type="ChEBI" id="CHEBI:58017"/>
        <dbReference type="ChEBI" id="CHEBI:78346"/>
        <dbReference type="ChEBI" id="CHEBI:456215"/>
        <dbReference type="EC" id="2.7.6.1"/>
    </reaction>
</comment>
<keyword evidence="3 10" id="KW-0479">Metal-binding</keyword>
<keyword evidence="4 10" id="KW-0545">Nucleotide biosynthesis</keyword>
<feature type="binding site" evidence="10">
    <location>
        <position position="183"/>
    </location>
    <ligand>
        <name>D-ribose 5-phosphate</name>
        <dbReference type="ChEBI" id="CHEBI:78346"/>
    </ligand>
</feature>
<dbReference type="GO" id="GO:0004749">
    <property type="term" value="F:ribose phosphate diphosphokinase activity"/>
    <property type="evidence" value="ECO:0007669"/>
    <property type="project" value="UniProtKB-UniRule"/>
</dbReference>
<feature type="binding site" evidence="10">
    <location>
        <begin position="86"/>
        <end position="87"/>
    </location>
    <ligand>
        <name>ATP</name>
        <dbReference type="ChEBI" id="CHEBI:30616"/>
    </ligand>
</feature>
<comment type="function">
    <text evidence="10">Involved in the biosynthesis of the central metabolite phospho-alpha-D-ribosyl-1-pyrophosphate (PRPP) via the transfer of pyrophosphoryl group from ATP to 1-hydroxyl of ribose-5-phosphate (Rib-5-P).</text>
</comment>
<keyword evidence="1 10" id="KW-0963">Cytoplasm</keyword>
<dbReference type="PANTHER" id="PTHR10210:SF32">
    <property type="entry name" value="RIBOSE-PHOSPHATE PYROPHOSPHOKINASE 2"/>
    <property type="match status" value="1"/>
</dbReference>
<keyword evidence="7 10" id="KW-0067">ATP-binding</keyword>
<feature type="domain" description="Ribose-phosphate pyrophosphokinase N-terminal" evidence="12">
    <location>
        <begin position="1"/>
        <end position="108"/>
    </location>
</feature>
<feature type="binding site" evidence="10">
    <location>
        <begin position="34"/>
        <end position="36"/>
    </location>
    <ligand>
        <name>ATP</name>
        <dbReference type="ChEBI" id="CHEBI:30616"/>
    </ligand>
</feature>
<evidence type="ECO:0000259" key="11">
    <source>
        <dbReference type="Pfam" id="PF00156"/>
    </source>
</evidence>
<dbReference type="GO" id="GO:0002189">
    <property type="term" value="C:ribose phosphate diphosphokinase complex"/>
    <property type="evidence" value="ECO:0007669"/>
    <property type="project" value="TreeGrafter"/>
</dbReference>
<dbReference type="GO" id="GO:0005524">
    <property type="term" value="F:ATP binding"/>
    <property type="evidence" value="ECO:0007669"/>
    <property type="project" value="UniProtKB-KW"/>
</dbReference>
<dbReference type="CDD" id="cd06223">
    <property type="entry name" value="PRTases_typeI"/>
    <property type="match status" value="1"/>
</dbReference>
<keyword evidence="5 10" id="KW-0547">Nucleotide-binding</keyword>
<dbReference type="RefSeq" id="WP_048179410.1">
    <property type="nucleotide sequence ID" value="NZ_JXOJ01000001.1"/>
</dbReference>
<comment type="subcellular location">
    <subcellularLocation>
        <location evidence="10">Cytoplasm</location>
    </subcellularLocation>
</comment>
<name>A0A0H1R190_9EURY</name>
<dbReference type="GO" id="GO:0000287">
    <property type="term" value="F:magnesium ion binding"/>
    <property type="evidence" value="ECO:0007669"/>
    <property type="project" value="UniProtKB-UniRule"/>
</dbReference>
<dbReference type="Proteomes" id="UP000035301">
    <property type="component" value="Unassembled WGS sequence"/>
</dbReference>
<protein>
    <recommendedName>
        <fullName evidence="10">Ribose-phosphate pyrophosphokinase</fullName>
        <shortName evidence="10">RPPK</shortName>
        <ecNumber evidence="10">2.7.6.1</ecNumber>
    </recommendedName>
    <alternativeName>
        <fullName evidence="10">5-phospho-D-ribosyl alpha-1-diphosphate synthase</fullName>
    </alternativeName>
    <alternativeName>
        <fullName evidence="10">Phosphoribosyl diphosphate synthase</fullName>
    </alternativeName>
    <alternativeName>
        <fullName evidence="10">Phosphoribosyl pyrophosphate synthase</fullName>
        <shortName evidence="10">P-Rib-PP synthase</shortName>
        <shortName evidence="10">PRPP synthase</shortName>
        <shortName evidence="10">PRPPase</shortName>
    </alternativeName>
</protein>
<feature type="binding site" evidence="10">
    <location>
        <position position="207"/>
    </location>
    <ligand>
        <name>D-ribose 5-phosphate</name>
        <dbReference type="ChEBI" id="CHEBI:78346"/>
    </ligand>
</feature>
<evidence type="ECO:0000256" key="4">
    <source>
        <dbReference type="ARBA" id="ARBA00022727"/>
    </source>
</evidence>
<comment type="caution">
    <text evidence="13">The sequence shown here is derived from an EMBL/GenBank/DDBJ whole genome shotgun (WGS) entry which is preliminary data.</text>
</comment>
<keyword evidence="6 10" id="KW-0418">Kinase</keyword>
<dbReference type="NCBIfam" id="NF002095">
    <property type="entry name" value="PRK00934.1"/>
    <property type="match status" value="1"/>
</dbReference>
<dbReference type="GO" id="GO:0006015">
    <property type="term" value="P:5-phosphoribose 1-diphosphate biosynthetic process"/>
    <property type="evidence" value="ECO:0007669"/>
    <property type="project" value="UniProtKB-UniRule"/>
</dbReference>
<dbReference type="PATRIC" id="fig|1550566.3.peg.91"/>
<feature type="binding site" evidence="10">
    <location>
        <position position="119"/>
    </location>
    <ligand>
        <name>Mg(2+)</name>
        <dbReference type="ChEBI" id="CHEBI:18420"/>
        <label>1</label>
    </ligand>
</feature>
<evidence type="ECO:0000256" key="10">
    <source>
        <dbReference type="HAMAP-Rule" id="MF_00583"/>
    </source>
</evidence>
<dbReference type="NCBIfam" id="TIGR01251">
    <property type="entry name" value="ribP_PPkin"/>
    <property type="match status" value="1"/>
</dbReference>
<dbReference type="InterPro" id="IPR029099">
    <property type="entry name" value="Pribosyltran_N"/>
</dbReference>
<dbReference type="UniPathway" id="UPA00087">
    <property type="reaction ID" value="UER00172"/>
</dbReference>
<evidence type="ECO:0000256" key="9">
    <source>
        <dbReference type="ARBA" id="ARBA00049535"/>
    </source>
</evidence>
<evidence type="ECO:0000313" key="13">
    <source>
        <dbReference type="EMBL" id="KLK88965.1"/>
    </source>
</evidence>
<feature type="active site" evidence="10">
    <location>
        <position position="181"/>
    </location>
</feature>
<dbReference type="InterPro" id="IPR029057">
    <property type="entry name" value="PRTase-like"/>
</dbReference>
<comment type="similarity">
    <text evidence="10">Belongs to the ribose-phosphate pyrophosphokinase family. Class III (archaeal) subfamily.</text>
</comment>
<evidence type="ECO:0000256" key="5">
    <source>
        <dbReference type="ARBA" id="ARBA00022741"/>
    </source>
</evidence>
<dbReference type="Pfam" id="PF00156">
    <property type="entry name" value="Pribosyltran"/>
    <property type="match status" value="1"/>
</dbReference>
<dbReference type="PANTHER" id="PTHR10210">
    <property type="entry name" value="RIBOSE-PHOSPHATE DIPHOSPHOKINASE FAMILY MEMBER"/>
    <property type="match status" value="1"/>
</dbReference>
<dbReference type="InterPro" id="IPR000836">
    <property type="entry name" value="PRTase_dom"/>
</dbReference>
<keyword evidence="14" id="KW-1185">Reference proteome</keyword>
<evidence type="ECO:0000256" key="2">
    <source>
        <dbReference type="ARBA" id="ARBA00022679"/>
    </source>
</evidence>
<evidence type="ECO:0000259" key="12">
    <source>
        <dbReference type="Pfam" id="PF13793"/>
    </source>
</evidence>
<proteinExistence type="inferred from homology"/>
<dbReference type="Gene3D" id="3.40.50.2020">
    <property type="match status" value="2"/>
</dbReference>
<dbReference type="EC" id="2.7.6.1" evidence="10"/>
<dbReference type="SUPFAM" id="SSF53271">
    <property type="entry name" value="PRTase-like"/>
    <property type="match status" value="1"/>
</dbReference>
<dbReference type="SMART" id="SM01400">
    <property type="entry name" value="Pribosyltran_N"/>
    <property type="match status" value="1"/>
</dbReference>
<evidence type="ECO:0000256" key="3">
    <source>
        <dbReference type="ARBA" id="ARBA00022723"/>
    </source>
</evidence>
<dbReference type="STRING" id="1550566.SZ63_00400"/>
<dbReference type="HAMAP" id="MF_00583_A">
    <property type="entry name" value="RibP_PPkinase_A"/>
    <property type="match status" value="1"/>
</dbReference>
<dbReference type="Pfam" id="PF13793">
    <property type="entry name" value="Pribosyltran_N"/>
    <property type="match status" value="1"/>
</dbReference>
<evidence type="ECO:0000256" key="8">
    <source>
        <dbReference type="ARBA" id="ARBA00022842"/>
    </source>
</evidence>
<feature type="binding site" evidence="10">
    <location>
        <begin position="211"/>
        <end position="215"/>
    </location>
    <ligand>
        <name>D-ribose 5-phosphate</name>
        <dbReference type="ChEBI" id="CHEBI:78346"/>
    </ligand>
</feature>
<dbReference type="GO" id="GO:0006164">
    <property type="term" value="P:purine nucleotide biosynthetic process"/>
    <property type="evidence" value="ECO:0007669"/>
    <property type="project" value="TreeGrafter"/>
</dbReference>
<evidence type="ECO:0000313" key="14">
    <source>
        <dbReference type="Proteomes" id="UP000035301"/>
    </source>
</evidence>
<dbReference type="InterPro" id="IPR005946">
    <property type="entry name" value="Rib-P_diPkinase"/>
</dbReference>
<sequence length="285" mass="30121">MRIISTERSQVLAARIAEKLGAPLVETKFTRFPDGELHLKCGELDDETLIVSSIVDNDMFMQTLLAIDAADQSRNTLVVPYLGYSRQDKRFSPGEPISARAVARALSTGIERVYVVNIHDPGVLGHFGVPAKNVTIAPAVGGYIGDLHLKNPLVLAPDEGAIDFASDIAAVGGWDCDHLEKTRLSGEEVRIAPKTIDAAGRDAVIVDDIISTGGTLATAACMLREQGAASIHAACVHGVLTSGAYTRLRAAGVSSVVSSDTYENASSFISAASAIVTAIREDAHR</sequence>
<dbReference type="OrthoDB" id="371997at2157"/>
<evidence type="ECO:0000256" key="7">
    <source>
        <dbReference type="ARBA" id="ARBA00022840"/>
    </source>
</evidence>
<dbReference type="GO" id="GO:0016301">
    <property type="term" value="F:kinase activity"/>
    <property type="evidence" value="ECO:0007669"/>
    <property type="project" value="UniProtKB-KW"/>
</dbReference>
<reference evidence="13 14" key="1">
    <citation type="journal article" date="2015" name="Int. J. Syst. Evol. Microbiol.">
        <title>Methanoculleus sediminis sp. nov., a methanogen from sediments near a submarine mud volcano.</title>
        <authorList>
            <person name="Chen S.C."/>
            <person name="Chen M.F."/>
            <person name="Lai M.C."/>
            <person name="Weng C.Y."/>
            <person name="Wu S.Y."/>
            <person name="Lin S."/>
            <person name="Yang T.F."/>
            <person name="Chen P.C."/>
        </authorList>
    </citation>
    <scope>NUCLEOTIDE SEQUENCE [LARGE SCALE GENOMIC DNA]</scope>
    <source>
        <strain evidence="13 14">S3Fa</strain>
    </source>
</reference>
<keyword evidence="8 10" id="KW-0460">Magnesium</keyword>
<feature type="domain" description="Phosphoribosyltransferase" evidence="11">
    <location>
        <begin position="144"/>
        <end position="254"/>
    </location>
</feature>